<dbReference type="InterPro" id="IPR031157">
    <property type="entry name" value="G_TR_CS"/>
</dbReference>
<reference evidence="5 6" key="1">
    <citation type="submission" date="2016-10" db="EMBL/GenBank/DDBJ databases">
        <authorList>
            <person name="de Groot N.N."/>
        </authorList>
    </citation>
    <scope>NUCLEOTIDE SEQUENCE [LARGE SCALE GENOMIC DNA]</scope>
    <source>
        <strain evidence="5 6">DSM 44149</strain>
    </source>
</reference>
<dbReference type="SUPFAM" id="SSF52540">
    <property type="entry name" value="P-loop containing nucleoside triphosphate hydrolases"/>
    <property type="match status" value="1"/>
</dbReference>
<evidence type="ECO:0000256" key="2">
    <source>
        <dbReference type="ARBA" id="ARBA00022917"/>
    </source>
</evidence>
<dbReference type="OrthoDB" id="9801472at2"/>
<dbReference type="InterPro" id="IPR005225">
    <property type="entry name" value="Small_GTP-bd"/>
</dbReference>
<dbReference type="InterPro" id="IPR027417">
    <property type="entry name" value="P-loop_NTPase"/>
</dbReference>
<dbReference type="GO" id="GO:0006412">
    <property type="term" value="P:translation"/>
    <property type="evidence" value="ECO:0007669"/>
    <property type="project" value="UniProtKB-KW"/>
</dbReference>
<dbReference type="Pfam" id="PF00679">
    <property type="entry name" value="EFG_C"/>
    <property type="match status" value="1"/>
</dbReference>
<organism evidence="5 6">
    <name type="scientific">Allokutzneria albata</name>
    <name type="common">Kibdelosporangium albatum</name>
    <dbReference type="NCBI Taxonomy" id="211114"/>
    <lineage>
        <taxon>Bacteria</taxon>
        <taxon>Bacillati</taxon>
        <taxon>Actinomycetota</taxon>
        <taxon>Actinomycetes</taxon>
        <taxon>Pseudonocardiales</taxon>
        <taxon>Pseudonocardiaceae</taxon>
        <taxon>Allokutzneria</taxon>
    </lineage>
</organism>
<dbReference type="InterPro" id="IPR035647">
    <property type="entry name" value="EFG_III/V"/>
</dbReference>
<dbReference type="SUPFAM" id="SSF50447">
    <property type="entry name" value="Translation proteins"/>
    <property type="match status" value="1"/>
</dbReference>
<dbReference type="GO" id="GO:0005525">
    <property type="term" value="F:GTP binding"/>
    <property type="evidence" value="ECO:0007669"/>
    <property type="project" value="UniProtKB-KW"/>
</dbReference>
<feature type="domain" description="Tr-type G" evidence="4">
    <location>
        <begin position="1"/>
        <end position="241"/>
    </location>
</feature>
<dbReference type="PROSITE" id="PS51722">
    <property type="entry name" value="G_TR_2"/>
    <property type="match status" value="1"/>
</dbReference>
<dbReference type="Gene3D" id="3.40.50.300">
    <property type="entry name" value="P-loop containing nucleotide triphosphate hydrolases"/>
    <property type="match status" value="1"/>
</dbReference>
<dbReference type="PROSITE" id="PS00301">
    <property type="entry name" value="G_TR_1"/>
    <property type="match status" value="1"/>
</dbReference>
<keyword evidence="2" id="KW-0648">Protein biosynthesis</keyword>
<dbReference type="InterPro" id="IPR020568">
    <property type="entry name" value="Ribosomal_Su5_D2-typ_SF"/>
</dbReference>
<keyword evidence="6" id="KW-1185">Reference proteome</keyword>
<evidence type="ECO:0000259" key="4">
    <source>
        <dbReference type="PROSITE" id="PS51722"/>
    </source>
</evidence>
<evidence type="ECO:0000313" key="5">
    <source>
        <dbReference type="EMBL" id="SDM80982.1"/>
    </source>
</evidence>
<keyword evidence="3" id="KW-0342">GTP-binding</keyword>
<dbReference type="RefSeq" id="WP_030430361.1">
    <property type="nucleotide sequence ID" value="NZ_JOEF01000012.1"/>
</dbReference>
<dbReference type="Gene3D" id="3.30.230.10">
    <property type="match status" value="1"/>
</dbReference>
<dbReference type="eggNOG" id="COG0480">
    <property type="taxonomic scope" value="Bacteria"/>
</dbReference>
<dbReference type="Pfam" id="PF00009">
    <property type="entry name" value="GTP_EFTU"/>
    <property type="match status" value="1"/>
</dbReference>
<evidence type="ECO:0000313" key="6">
    <source>
        <dbReference type="Proteomes" id="UP000183376"/>
    </source>
</evidence>
<accession>A0A1G9W8Y5</accession>
<evidence type="ECO:0000256" key="3">
    <source>
        <dbReference type="ARBA" id="ARBA00023134"/>
    </source>
</evidence>
<dbReference type="Proteomes" id="UP000183376">
    <property type="component" value="Chromosome I"/>
</dbReference>
<dbReference type="SUPFAM" id="SSF54980">
    <property type="entry name" value="EF-G C-terminal domain-like"/>
    <property type="match status" value="2"/>
</dbReference>
<dbReference type="InterPro" id="IPR000795">
    <property type="entry name" value="T_Tr_GTP-bd_dom"/>
</dbReference>
<dbReference type="InterPro" id="IPR009000">
    <property type="entry name" value="Transl_B-barrel_sf"/>
</dbReference>
<name>A0A1G9W8Y5_ALLAB</name>
<dbReference type="GO" id="GO:0003924">
    <property type="term" value="F:GTPase activity"/>
    <property type="evidence" value="ECO:0007669"/>
    <property type="project" value="InterPro"/>
</dbReference>
<proteinExistence type="predicted"/>
<keyword evidence="1" id="KW-0547">Nucleotide-binding</keyword>
<dbReference type="InterPro" id="IPR000640">
    <property type="entry name" value="EFG_V-like"/>
</dbReference>
<dbReference type="GO" id="GO:0032790">
    <property type="term" value="P:ribosome disassembly"/>
    <property type="evidence" value="ECO:0007669"/>
    <property type="project" value="TreeGrafter"/>
</dbReference>
<gene>
    <name evidence="5" type="ORF">SAMN04489726_3468</name>
</gene>
<dbReference type="PRINTS" id="PR01037">
    <property type="entry name" value="TCRTETOQM"/>
</dbReference>
<dbReference type="SUPFAM" id="SSF54211">
    <property type="entry name" value="Ribosomal protein S5 domain 2-like"/>
    <property type="match status" value="1"/>
</dbReference>
<dbReference type="NCBIfam" id="TIGR00231">
    <property type="entry name" value="small_GTP"/>
    <property type="match status" value="1"/>
</dbReference>
<dbReference type="AlphaFoldDB" id="A0A1G9W8Y5"/>
<dbReference type="InterPro" id="IPR005517">
    <property type="entry name" value="Transl_elong_EFG/EF2_IV"/>
</dbReference>
<protein>
    <submittedName>
        <fullName evidence="5">Ribosomal protection tetracycline resistance protein</fullName>
    </submittedName>
</protein>
<dbReference type="InterPro" id="IPR014721">
    <property type="entry name" value="Ribsml_uS5_D2-typ_fold_subgr"/>
</dbReference>
<dbReference type="Pfam" id="PF03764">
    <property type="entry name" value="EFG_IV"/>
    <property type="match status" value="1"/>
</dbReference>
<dbReference type="CDD" id="cd04168">
    <property type="entry name" value="TetM_like"/>
    <property type="match status" value="1"/>
</dbReference>
<dbReference type="SMART" id="SM00889">
    <property type="entry name" value="EFG_IV"/>
    <property type="match status" value="1"/>
</dbReference>
<dbReference type="PANTHER" id="PTHR43261">
    <property type="entry name" value="TRANSLATION ELONGATION FACTOR G-RELATED"/>
    <property type="match status" value="1"/>
</dbReference>
<dbReference type="PRINTS" id="PR00315">
    <property type="entry name" value="ELONGATNFCT"/>
</dbReference>
<evidence type="ECO:0000256" key="1">
    <source>
        <dbReference type="ARBA" id="ARBA00022741"/>
    </source>
</evidence>
<dbReference type="STRING" id="211114.SAMN04489726_3468"/>
<sequence>MRMLNLGIVAHVDAGKTSLTERLLFSSGAIRRLGSVDDGSTTTDGMDLERRRGITIRSAVAAFTTADCRVHLIDTPGHTDFVAEVERALGVLDGAILVISAVEGVQAHTRVLMRTLRAMRVPTILFVNKIDRVGARHTELLADIRRLLSDTAIPLNRPVDLGSRAADVVEIAPDAALLAEHSDAVLESYVDGQVDENLLREELRAQSRAGLAHPVLFGSAITGVGISALLKGIAELLPSVEAVPDGPLDGVVFAVEHGRQRLAVARLFSGSLAARDEVTFDSGSGVATMVLDVSGERTRVPSGGIARIGGLPLRIGDRLGSAGASRTPARFSPPTLETVVTADDPTALFTALSQLADQDPLIDVRRSSPGSLVVSLYGEVQREVIAARLEEEFGIAAVFSAPRVICVERVAGVGHAVQSIGDTTPVMHWATIGLRVEPGSSGVTFRLEVERGSLPAAFLTAIEETAHEELREGVHGWQVVDCDVTLTHSGFCSPVSVAADFRGLTPLVLADALAEAGTVVCQPWDEVELEVPEEALSSVLNALIRLDGLPETPLVRNGSALVEAVIPSARLREFHRVLPGLSGGSGVLTSRFSGHRPVSGEPPTR</sequence>
<dbReference type="EMBL" id="LT629701">
    <property type="protein sequence ID" value="SDM80982.1"/>
    <property type="molecule type" value="Genomic_DNA"/>
</dbReference>
<dbReference type="PANTHER" id="PTHR43261:SF1">
    <property type="entry name" value="RIBOSOME-RELEASING FACTOR 2, MITOCHONDRIAL"/>
    <property type="match status" value="1"/>
</dbReference>
<dbReference type="Gene3D" id="3.30.70.870">
    <property type="entry name" value="Elongation Factor G (Translational Gtpase), domain 3"/>
    <property type="match status" value="1"/>
</dbReference>